<protein>
    <submittedName>
        <fullName evidence="5">Mannosyltransferase</fullName>
    </submittedName>
</protein>
<dbReference type="Pfam" id="PF00534">
    <property type="entry name" value="Glycos_transf_1"/>
    <property type="match status" value="1"/>
</dbReference>
<evidence type="ECO:0000313" key="6">
    <source>
        <dbReference type="Proteomes" id="UP000256709"/>
    </source>
</evidence>
<dbReference type="Pfam" id="PF13439">
    <property type="entry name" value="Glyco_transf_4"/>
    <property type="match status" value="1"/>
</dbReference>
<dbReference type="PANTHER" id="PTHR46401">
    <property type="entry name" value="GLYCOSYLTRANSFERASE WBBK-RELATED"/>
    <property type="match status" value="1"/>
</dbReference>
<reference evidence="5 6" key="1">
    <citation type="submission" date="2017-04" db="EMBL/GenBank/DDBJ databases">
        <title>Comparative genome analysis of Subtercola boreus.</title>
        <authorList>
            <person name="Cho Y.-J."/>
            <person name="Cho A."/>
            <person name="Kim O.-S."/>
            <person name="Lee J.-I."/>
        </authorList>
    </citation>
    <scope>NUCLEOTIDE SEQUENCE [LARGE SCALE GENOMIC DNA]</scope>
    <source>
        <strain evidence="5 6">P27444</strain>
    </source>
</reference>
<evidence type="ECO:0000313" key="5">
    <source>
        <dbReference type="EMBL" id="RFA13047.1"/>
    </source>
</evidence>
<dbReference type="GO" id="GO:0016757">
    <property type="term" value="F:glycosyltransferase activity"/>
    <property type="evidence" value="ECO:0007669"/>
    <property type="project" value="UniProtKB-KW"/>
</dbReference>
<dbReference type="OrthoDB" id="9801609at2"/>
<dbReference type="AlphaFoldDB" id="A0A3E0VW28"/>
<dbReference type="GO" id="GO:0009103">
    <property type="term" value="P:lipopolysaccharide biosynthetic process"/>
    <property type="evidence" value="ECO:0007669"/>
    <property type="project" value="TreeGrafter"/>
</dbReference>
<evidence type="ECO:0000256" key="1">
    <source>
        <dbReference type="ARBA" id="ARBA00022676"/>
    </source>
</evidence>
<dbReference type="PANTHER" id="PTHR46401:SF2">
    <property type="entry name" value="GLYCOSYLTRANSFERASE WBBK-RELATED"/>
    <property type="match status" value="1"/>
</dbReference>
<dbReference type="InterPro" id="IPR001296">
    <property type="entry name" value="Glyco_trans_1"/>
</dbReference>
<dbReference type="EMBL" id="NBXA01000020">
    <property type="protein sequence ID" value="RFA13047.1"/>
    <property type="molecule type" value="Genomic_DNA"/>
</dbReference>
<dbReference type="Gene3D" id="3.40.50.2000">
    <property type="entry name" value="Glycogen Phosphorylase B"/>
    <property type="match status" value="2"/>
</dbReference>
<evidence type="ECO:0000259" key="4">
    <source>
        <dbReference type="Pfam" id="PF13439"/>
    </source>
</evidence>
<accession>A0A3E0VW28</accession>
<evidence type="ECO:0000259" key="3">
    <source>
        <dbReference type="Pfam" id="PF00534"/>
    </source>
</evidence>
<feature type="domain" description="Glycosyl transferase family 1" evidence="3">
    <location>
        <begin position="200"/>
        <end position="333"/>
    </location>
</feature>
<sequence>MKIVFDCRYTRVGQHDGISRYTAGLVTALAAKHPVTMLISDRRQLELLPDLPFAMASSPTSPRELFVARQVNALEPDVVFTPMQTMGTMGRKYPLALTVHDLIYYSNPTPPREFAWPLRLLWRLYHTAWWPQRLLLNRADAVVTVSHTTRALVEQHHLTSKPIVVVSNAADVLTADGAKDAAGAAEVPAGTGPVARATARSLLYMGSFMPYKNVETLVQAMPYLPGYTLHLLSKVRPADRERLQALAPDALLEFHDGVSDTEYLALIDSATALVTASLEEGFGIPLVESMGRSTPVVVSDIPVFREIGGDAALYFDSRDPAAFAAAVKRLEDPKEWFRRSSASKERSETFSWESSATALLALLEELAGSRARR</sequence>
<dbReference type="Proteomes" id="UP000256709">
    <property type="component" value="Unassembled WGS sequence"/>
</dbReference>
<evidence type="ECO:0000256" key="2">
    <source>
        <dbReference type="ARBA" id="ARBA00022679"/>
    </source>
</evidence>
<dbReference type="InterPro" id="IPR028098">
    <property type="entry name" value="Glyco_trans_4-like_N"/>
</dbReference>
<gene>
    <name evidence="5" type="ORF">B7R21_09410</name>
</gene>
<keyword evidence="2 5" id="KW-0808">Transferase</keyword>
<dbReference type="CDD" id="cd03809">
    <property type="entry name" value="GT4_MtfB-like"/>
    <property type="match status" value="1"/>
</dbReference>
<organism evidence="5 6">
    <name type="scientific">Subtercola boreus</name>
    <dbReference type="NCBI Taxonomy" id="120213"/>
    <lineage>
        <taxon>Bacteria</taxon>
        <taxon>Bacillati</taxon>
        <taxon>Actinomycetota</taxon>
        <taxon>Actinomycetes</taxon>
        <taxon>Micrococcales</taxon>
        <taxon>Microbacteriaceae</taxon>
        <taxon>Subtercola</taxon>
    </lineage>
</organism>
<feature type="domain" description="Glycosyltransferase subfamily 4-like N-terminal" evidence="4">
    <location>
        <begin position="16"/>
        <end position="171"/>
    </location>
</feature>
<name>A0A3E0VW28_9MICO</name>
<comment type="caution">
    <text evidence="5">The sequence shown here is derived from an EMBL/GenBank/DDBJ whole genome shotgun (WGS) entry which is preliminary data.</text>
</comment>
<keyword evidence="1 5" id="KW-0328">Glycosyltransferase</keyword>
<proteinExistence type="predicted"/>
<dbReference type="RefSeq" id="WP_116282988.1">
    <property type="nucleotide sequence ID" value="NZ_NBXA01000020.1"/>
</dbReference>
<dbReference type="SUPFAM" id="SSF53756">
    <property type="entry name" value="UDP-Glycosyltransferase/glycogen phosphorylase"/>
    <property type="match status" value="1"/>
</dbReference>